<dbReference type="Pfam" id="PF01177">
    <property type="entry name" value="Asp_Glu_race"/>
    <property type="match status" value="1"/>
</dbReference>
<evidence type="ECO:0000313" key="2">
    <source>
        <dbReference type="Proteomes" id="UP000062160"/>
    </source>
</evidence>
<gene>
    <name evidence="1" type="ORF">TSYNT_7226</name>
</gene>
<dbReference type="InterPro" id="IPR001920">
    <property type="entry name" value="Asp/Glu_race"/>
</dbReference>
<protein>
    <submittedName>
        <fullName evidence="1">Asp/Glu/hydantoin racemase</fullName>
    </submittedName>
</protein>
<organism evidence="1">
    <name type="scientific">Tepidanaerobacter syntrophicus</name>
    <dbReference type="NCBI Taxonomy" id="224999"/>
    <lineage>
        <taxon>Bacteria</taxon>
        <taxon>Bacillati</taxon>
        <taxon>Bacillota</taxon>
        <taxon>Clostridia</taxon>
        <taxon>Thermosediminibacterales</taxon>
        <taxon>Tepidanaerobacteraceae</taxon>
        <taxon>Tepidanaerobacter</taxon>
    </lineage>
</organism>
<sequence length="214" mass="22856">MNLKVGLIRVLTTEDRDFLDKHGKILQGLFPNLEIESRCIPDQPEGIHDDETEKLALPKILSLAKEFEEKGKDAVFISCAADPGVIEARKILRIPVIGAGSSCASVALSLGNKIGVLGITETAPAAMVEILGKRLVKSVKPKEVDTTLDLNTAQGKKNALIAAKDLKDSGCDVIALGCTGMTTIDIRKDIEEQVGIKVVDAVKAAGLILEYLTL</sequence>
<dbReference type="OrthoDB" id="9791723at2"/>
<dbReference type="AlphaFoldDB" id="A0A0U9I4G7"/>
<dbReference type="EMBL" id="DF977001">
    <property type="protein sequence ID" value="GAQ25208.1"/>
    <property type="molecule type" value="Genomic_DNA"/>
</dbReference>
<dbReference type="STRING" id="224999.GCA_001485475_01223"/>
<dbReference type="GO" id="GO:0047661">
    <property type="term" value="F:amino-acid racemase activity"/>
    <property type="evidence" value="ECO:0007669"/>
    <property type="project" value="InterPro"/>
</dbReference>
<reference evidence="1" key="1">
    <citation type="journal article" date="2016" name="Genome Announc.">
        <title>Draft Genome Sequence of the Syntrophic Lactate-Degrading Bacterium Tepidanaerobacter syntrophicus JLT.</title>
        <authorList>
            <person name="Matsuura N."/>
            <person name="Ohashi A."/>
            <person name="Tourlousse D.M."/>
            <person name="Sekiguchi Y."/>
        </authorList>
    </citation>
    <scope>NUCLEOTIDE SEQUENCE [LARGE SCALE GENOMIC DNA]</scope>
    <source>
        <strain evidence="1">JL</strain>
    </source>
</reference>
<dbReference type="Gene3D" id="3.40.50.1860">
    <property type="match status" value="2"/>
</dbReference>
<dbReference type="Proteomes" id="UP000062160">
    <property type="component" value="Unassembled WGS sequence"/>
</dbReference>
<keyword evidence="2" id="KW-1185">Reference proteome</keyword>
<proteinExistence type="predicted"/>
<name>A0A0U9I4G7_9FIRM</name>
<evidence type="ECO:0000313" key="1">
    <source>
        <dbReference type="EMBL" id="GAQ25208.1"/>
    </source>
</evidence>
<dbReference type="InterPro" id="IPR015942">
    <property type="entry name" value="Asp/Glu/hydantoin_racemase"/>
</dbReference>
<dbReference type="RefSeq" id="WP_059032613.1">
    <property type="nucleotide sequence ID" value="NZ_DF977001.1"/>
</dbReference>
<accession>A0A0U9I4G7</accession>